<accession>A0A1I6JLI4</accession>
<proteinExistence type="predicted"/>
<dbReference type="RefSeq" id="WP_093310118.1">
    <property type="nucleotide sequence ID" value="NZ_FOZG01000001.1"/>
</dbReference>
<organism evidence="2 3">
    <name type="scientific">Sphingomonas jatrophae</name>
    <dbReference type="NCBI Taxonomy" id="1166337"/>
    <lineage>
        <taxon>Bacteria</taxon>
        <taxon>Pseudomonadati</taxon>
        <taxon>Pseudomonadota</taxon>
        <taxon>Alphaproteobacteria</taxon>
        <taxon>Sphingomonadales</taxon>
        <taxon>Sphingomonadaceae</taxon>
        <taxon>Sphingomonas</taxon>
    </lineage>
</organism>
<evidence type="ECO:0000313" key="2">
    <source>
        <dbReference type="EMBL" id="SFR79835.1"/>
    </source>
</evidence>
<dbReference type="STRING" id="1166337.SAMN05192580_0472"/>
<evidence type="ECO:0000256" key="1">
    <source>
        <dbReference type="SAM" id="MobiDB-lite"/>
    </source>
</evidence>
<dbReference type="EMBL" id="FOZG01000001">
    <property type="protein sequence ID" value="SFR79835.1"/>
    <property type="molecule type" value="Genomic_DNA"/>
</dbReference>
<evidence type="ECO:0000313" key="3">
    <source>
        <dbReference type="Proteomes" id="UP000198824"/>
    </source>
</evidence>
<sequence>MAKTKFFRVAVEGATTDGRVIERDWIDQMAAGYNPETYTARINCEHLRGFSPDKPFNAYGSIVAVKAEDFALQLDGKSQTRRALYAQFDVNDQLVEINRAGQKLFSSVEIAPNFAATGKAGLVGLAVTDNPASLGTEMLAFSAAKPMIDGFKSKPDSLISASVEFAFELEQAEPDAATGAFAAMKTFFERFTTSTPAPATPVAPAPAGTPPATPPANDNFAQLAEGIRLLGAGVTALSTKLDTDVGVLRTELGTLKTQLGSTEQPGGTRPPATGAEASKYATDC</sequence>
<feature type="region of interest" description="Disordered" evidence="1">
    <location>
        <begin position="195"/>
        <end position="215"/>
    </location>
</feature>
<gene>
    <name evidence="2" type="ORF">SAMN05192580_0472</name>
</gene>
<dbReference type="OrthoDB" id="5625143at2"/>
<dbReference type="Pfam" id="PF05929">
    <property type="entry name" value="Phage_GPO"/>
    <property type="match status" value="1"/>
</dbReference>
<keyword evidence="3" id="KW-1185">Reference proteome</keyword>
<feature type="region of interest" description="Disordered" evidence="1">
    <location>
        <begin position="257"/>
        <end position="284"/>
    </location>
</feature>
<dbReference type="InterPro" id="IPR009228">
    <property type="entry name" value="Capsid_scaffold_GpO"/>
</dbReference>
<name>A0A1I6JLI4_9SPHN</name>
<dbReference type="AlphaFoldDB" id="A0A1I6JLI4"/>
<reference evidence="2 3" key="1">
    <citation type="submission" date="2016-10" db="EMBL/GenBank/DDBJ databases">
        <authorList>
            <person name="de Groot N.N."/>
        </authorList>
    </citation>
    <scope>NUCLEOTIDE SEQUENCE [LARGE SCALE GENOMIC DNA]</scope>
    <source>
        <strain evidence="2 3">S5-249</strain>
    </source>
</reference>
<feature type="compositionally biased region" description="Pro residues" evidence="1">
    <location>
        <begin position="198"/>
        <end position="214"/>
    </location>
</feature>
<protein>
    <submittedName>
        <fullName evidence="2">Phage capsid scaffolding protein (GPO) serine peptidase</fullName>
    </submittedName>
</protein>
<dbReference type="Proteomes" id="UP000198824">
    <property type="component" value="Unassembled WGS sequence"/>
</dbReference>